<reference evidence="1" key="1">
    <citation type="journal article" date="2015" name="Nature">
        <title>Complex archaea that bridge the gap between prokaryotes and eukaryotes.</title>
        <authorList>
            <person name="Spang A."/>
            <person name="Saw J.H."/>
            <person name="Jorgensen S.L."/>
            <person name="Zaremba-Niedzwiedzka K."/>
            <person name="Martijn J."/>
            <person name="Lind A.E."/>
            <person name="van Eijk R."/>
            <person name="Schleper C."/>
            <person name="Guy L."/>
            <person name="Ettema T.J."/>
        </authorList>
    </citation>
    <scope>NUCLEOTIDE SEQUENCE</scope>
</reference>
<protein>
    <submittedName>
        <fullName evidence="1">Uncharacterized protein</fullName>
    </submittedName>
</protein>
<comment type="caution">
    <text evidence="1">The sequence shown here is derived from an EMBL/GenBank/DDBJ whole genome shotgun (WGS) entry which is preliminary data.</text>
</comment>
<dbReference type="AlphaFoldDB" id="A0A0F9PPD5"/>
<dbReference type="EMBL" id="LAZR01006060">
    <property type="protein sequence ID" value="KKM95042.1"/>
    <property type="molecule type" value="Genomic_DNA"/>
</dbReference>
<gene>
    <name evidence="1" type="ORF">LCGC14_1192260</name>
</gene>
<accession>A0A0F9PPD5</accession>
<proteinExistence type="predicted"/>
<name>A0A0F9PPD5_9ZZZZ</name>
<organism evidence="1">
    <name type="scientific">marine sediment metagenome</name>
    <dbReference type="NCBI Taxonomy" id="412755"/>
    <lineage>
        <taxon>unclassified sequences</taxon>
        <taxon>metagenomes</taxon>
        <taxon>ecological metagenomes</taxon>
    </lineage>
</organism>
<sequence>MTYSIHHRAEKQRQAQARFRENHEPIWVRRKEHAIDGEVVEMKELSRRGSGHYGMGQLKAERVDIIMMLGGACSECGMDDLRCLQIDHVNAGGSKDRQVNSYKAKAMARAWHGAMAGKYQVLCANCNWIKRYENNEHRMN</sequence>
<evidence type="ECO:0000313" key="1">
    <source>
        <dbReference type="EMBL" id="KKM95042.1"/>
    </source>
</evidence>